<evidence type="ECO:0000256" key="6">
    <source>
        <dbReference type="RuleBase" id="RU369045"/>
    </source>
</evidence>
<dbReference type="RefSeq" id="XP_022148419.1">
    <property type="nucleotide sequence ID" value="XM_022292727.1"/>
</dbReference>
<keyword evidence="6" id="KW-0934">Plastid</keyword>
<keyword evidence="2 6" id="KW-0547">Nucleotide-binding</keyword>
<name>A0A6J1D3Y0_MOMCH</name>
<evidence type="ECO:0000256" key="4">
    <source>
        <dbReference type="ARBA" id="ARBA00025556"/>
    </source>
</evidence>
<dbReference type="Pfam" id="PF21228">
    <property type="entry name" value="RuBisCO_activase_AAA_helical"/>
    <property type="match status" value="1"/>
</dbReference>
<comment type="subcellular location">
    <subcellularLocation>
        <location evidence="1 6">Plastid</location>
        <location evidence="1 6">Chloroplast stroma</location>
    </subcellularLocation>
</comment>
<comment type="similarity">
    <text evidence="5 6">Belongs to the RuBisCO activase family.</text>
</comment>
<accession>A0A6J1D3Y0</accession>
<dbReference type="InterPro" id="IPR044960">
    <property type="entry name" value="RCA-like"/>
</dbReference>
<dbReference type="PANTHER" id="PTHR32429">
    <property type="match status" value="1"/>
</dbReference>
<dbReference type="SUPFAM" id="SSF52540">
    <property type="entry name" value="P-loop containing nucleoside triphosphate hydrolases"/>
    <property type="match status" value="1"/>
</dbReference>
<dbReference type="PANTHER" id="PTHR32429:SF44">
    <property type="entry name" value="RIBULOSE BISPHOSPHATE CARBOXYLASE_OXYGENASE ACTIVASE, CHLOROPLASTIC"/>
    <property type="match status" value="1"/>
</dbReference>
<evidence type="ECO:0000313" key="9">
    <source>
        <dbReference type="Proteomes" id="UP000504603"/>
    </source>
</evidence>
<feature type="domain" description="ATPase AAA-type core" evidence="7">
    <location>
        <begin position="161"/>
        <end position="279"/>
    </location>
</feature>
<evidence type="ECO:0000256" key="5">
    <source>
        <dbReference type="ARBA" id="ARBA00025781"/>
    </source>
</evidence>
<organism evidence="9 10">
    <name type="scientific">Momordica charantia</name>
    <name type="common">Bitter gourd</name>
    <name type="synonym">Balsam pear</name>
    <dbReference type="NCBI Taxonomy" id="3673"/>
    <lineage>
        <taxon>Eukaryota</taxon>
        <taxon>Viridiplantae</taxon>
        <taxon>Streptophyta</taxon>
        <taxon>Embryophyta</taxon>
        <taxon>Tracheophyta</taxon>
        <taxon>Spermatophyta</taxon>
        <taxon>Magnoliopsida</taxon>
        <taxon>eudicotyledons</taxon>
        <taxon>Gunneridae</taxon>
        <taxon>Pentapetalae</taxon>
        <taxon>rosids</taxon>
        <taxon>fabids</taxon>
        <taxon>Cucurbitales</taxon>
        <taxon>Cucurbitaceae</taxon>
        <taxon>Momordiceae</taxon>
        <taxon>Momordica</taxon>
    </lineage>
</organism>
<dbReference type="GO" id="GO:0009579">
    <property type="term" value="C:thylakoid"/>
    <property type="evidence" value="ECO:0007669"/>
    <property type="project" value="TreeGrafter"/>
</dbReference>
<keyword evidence="9" id="KW-1185">Reference proteome</keyword>
<dbReference type="InterPro" id="IPR003959">
    <property type="entry name" value="ATPase_AAA_core"/>
</dbReference>
<evidence type="ECO:0000259" key="8">
    <source>
        <dbReference type="Pfam" id="PF21228"/>
    </source>
</evidence>
<dbReference type="Pfam" id="PF00004">
    <property type="entry name" value="AAA"/>
    <property type="match status" value="1"/>
</dbReference>
<proteinExistence type="inferred from homology"/>
<protein>
    <recommendedName>
        <fullName evidence="6">Ribulose bisphosphate carboxylase/oxygenase activase, chloroplastic</fullName>
        <shortName evidence="6">RA</shortName>
        <shortName evidence="6">RuBisCO activase</shortName>
    </recommendedName>
</protein>
<evidence type="ECO:0000256" key="2">
    <source>
        <dbReference type="ARBA" id="ARBA00022741"/>
    </source>
</evidence>
<sequence>MAATVSTIGAVNRITLNNSNYGGLVPNSAFLGSTLKKASSRFTTPNMVTGNFKIVAEDDEEKQTEKDRWRGLAFDTSDDQQDITRGKGLADSLFQAPMGTGTHYAVMSSYEYVSAGLRQYNFDNNVDGFYIAPAFMDKLMVHIVKNFMSLPNIKVPLILGIWGGKGQGKSFQCELVFSKMGINPIMMSAGELESGNAGEPAKLIRQRYREAADIIKKGKMCCLFINDLDAGAGRFGGTTQYTVNNQMVNATLMNIADNPTNVQLPGLYNKEENPRVPIIVTDFFGAVRARVYDDEVRKWAAGVGVESIGKKLVNSKEGPPTFDQPKMTLEKLLEYGNMLIQEQENVKRVRLADKYLKEAALGDANEDAVQSDTSYEAAGNANEDVVQSETSYEAVGDVNGDAVQSETPNEAVEDANADVVQSETSNEAALGDANEDAVQLGTSYEAALGDVNEDAVQLETSNEAAGDAKEDVVQLETSNECAGDANKGDVQSGISYESMEEEQRNKLISLFLKAVQIHLQKTMSQQPESTTKAASFDS</sequence>
<comment type="function">
    <text evidence="4 6">Activation of RuBisCO (ribulose-1,5-bisphosphate carboxylase/oxygenase; EC 4.1.1.39) involves the ATP-dependent carboxylation of the epsilon-amino group of lysine leading to a carbamate structure.</text>
</comment>
<dbReference type="FunFam" id="3.40.50.300:FF:000258">
    <property type="entry name" value="Ribulose bisphosphate carboxylase/oxygenase activase, chloroplastic"/>
    <property type="match status" value="1"/>
</dbReference>
<reference evidence="10" key="1">
    <citation type="submission" date="2025-08" db="UniProtKB">
        <authorList>
            <consortium name="RefSeq"/>
        </authorList>
    </citation>
    <scope>IDENTIFICATION</scope>
    <source>
        <strain evidence="10">OHB3-1</strain>
    </source>
</reference>
<dbReference type="InterPro" id="IPR048571">
    <property type="entry name" value="RuBisCO_activase_AAA_helical"/>
</dbReference>
<dbReference type="GO" id="GO:0009570">
    <property type="term" value="C:chloroplast stroma"/>
    <property type="evidence" value="ECO:0007669"/>
    <property type="project" value="UniProtKB-SubCell"/>
</dbReference>
<dbReference type="GO" id="GO:0046863">
    <property type="term" value="F:ribulose-1,5-bisphosphate carboxylase/oxygenase activator activity"/>
    <property type="evidence" value="ECO:0007669"/>
    <property type="project" value="UniProtKB-UniRule"/>
</dbReference>
<evidence type="ECO:0000256" key="3">
    <source>
        <dbReference type="ARBA" id="ARBA00022840"/>
    </source>
</evidence>
<feature type="domain" description="Ribulose bisphosphate carboxylase/oxygenase activase AAA helical" evidence="8">
    <location>
        <begin position="281"/>
        <end position="343"/>
    </location>
</feature>
<dbReference type="GO" id="GO:0016887">
    <property type="term" value="F:ATP hydrolysis activity"/>
    <property type="evidence" value="ECO:0007669"/>
    <property type="project" value="UniProtKB-UniRule"/>
</dbReference>
<keyword evidence="6" id="KW-0150">Chloroplast</keyword>
<dbReference type="AlphaFoldDB" id="A0A6J1D3Y0"/>
<keyword evidence="3 6" id="KW-0067">ATP-binding</keyword>
<evidence type="ECO:0000256" key="1">
    <source>
        <dbReference type="ARBA" id="ARBA00004470"/>
    </source>
</evidence>
<dbReference type="GO" id="GO:0005524">
    <property type="term" value="F:ATP binding"/>
    <property type="evidence" value="ECO:0007669"/>
    <property type="project" value="UniProtKB-UniRule"/>
</dbReference>
<dbReference type="Proteomes" id="UP000504603">
    <property type="component" value="Unplaced"/>
</dbReference>
<dbReference type="GeneID" id="111017069"/>
<dbReference type="Gene3D" id="3.40.50.300">
    <property type="entry name" value="P-loop containing nucleotide triphosphate hydrolases"/>
    <property type="match status" value="1"/>
</dbReference>
<evidence type="ECO:0000313" key="10">
    <source>
        <dbReference type="RefSeq" id="XP_022148419.1"/>
    </source>
</evidence>
<gene>
    <name evidence="10" type="primary">LOC111017069</name>
</gene>
<dbReference type="InterPro" id="IPR027417">
    <property type="entry name" value="P-loop_NTPase"/>
</dbReference>
<evidence type="ECO:0000259" key="7">
    <source>
        <dbReference type="Pfam" id="PF00004"/>
    </source>
</evidence>